<evidence type="ECO:0000313" key="1">
    <source>
        <dbReference type="EMBL" id="MES1921107.1"/>
    </source>
</evidence>
<reference evidence="1 2" key="1">
    <citation type="journal article" date="2024" name="BMC Biol.">
        <title>Comparative genomics of Ascetosporea gives new insight into the evolutionary basis for animal parasitism in Rhizaria.</title>
        <authorList>
            <person name="Hiltunen Thoren M."/>
            <person name="Onut-Brannstrom I."/>
            <person name="Alfjorden A."/>
            <person name="Peckova H."/>
            <person name="Swords F."/>
            <person name="Hooper C."/>
            <person name="Holzer A.S."/>
            <person name="Bass D."/>
            <person name="Burki F."/>
        </authorList>
    </citation>
    <scope>NUCLEOTIDE SEQUENCE [LARGE SCALE GENOMIC DNA]</scope>
    <source>
        <strain evidence="1">20-A016</strain>
    </source>
</reference>
<dbReference type="InterPro" id="IPR043136">
    <property type="entry name" value="B30.2/SPRY_sf"/>
</dbReference>
<name>A0ABV2AN65_9EUKA</name>
<keyword evidence="2" id="KW-1185">Reference proteome</keyword>
<dbReference type="EMBL" id="JBDODL010001089">
    <property type="protein sequence ID" value="MES1921107.1"/>
    <property type="molecule type" value="Genomic_DNA"/>
</dbReference>
<organism evidence="1 2">
    <name type="scientific">Bonamia ostreae</name>
    <dbReference type="NCBI Taxonomy" id="126728"/>
    <lineage>
        <taxon>Eukaryota</taxon>
        <taxon>Sar</taxon>
        <taxon>Rhizaria</taxon>
        <taxon>Endomyxa</taxon>
        <taxon>Ascetosporea</taxon>
        <taxon>Haplosporida</taxon>
        <taxon>Bonamia</taxon>
    </lineage>
</organism>
<comment type="caution">
    <text evidence="1">The sequence shown here is derived from an EMBL/GenBank/DDBJ whole genome shotgun (WGS) entry which is preliminary data.</text>
</comment>
<dbReference type="Proteomes" id="UP001439008">
    <property type="component" value="Unassembled WGS sequence"/>
</dbReference>
<accession>A0ABV2AN65</accession>
<dbReference type="Gene3D" id="2.60.120.920">
    <property type="match status" value="1"/>
</dbReference>
<evidence type="ECO:0000313" key="2">
    <source>
        <dbReference type="Proteomes" id="UP001439008"/>
    </source>
</evidence>
<proteinExistence type="predicted"/>
<sequence length="371" mass="42259">MISELLKLENLEHNADLEIWSFVQNSLSSIFYSIEQNALSLNKARELLPILNKFALKNVFSTTVENGDVNRIRNALVNNENMLNDFKMVDFEDGTKEMKLKFNSLRESTPFCVFKDNFLTVKYHGGNKTSDGLDLPLTINSTFPITDGTDIEMKIEEMSHPNSLIGLGIRPMKTMTDNKQPLGFSPGSFAFYGAGPVSEFDYVPKKPLNFESINIGDFYDVYAPWHIKKWLRGQIADKTENMFKIRFTDLPSKNDIWSNFVKGKIQPFGTRNLISLPGNYCLKKTDFKFGRGDTVGMLIKNEKLFFRVNSEPFFKAFELPSIAENIRKHNFVIACALSPGIKVGFNFGQKSFEFSEMEPKTVNQTTTGLKF</sequence>
<gene>
    <name evidence="1" type="ORF">MHBO_002692</name>
</gene>
<protein>
    <submittedName>
        <fullName evidence="1">Uncharacterized protein</fullName>
    </submittedName>
</protein>